<proteinExistence type="predicted"/>
<sequence length="201" mass="21494">MNIRRGRPTKGTPPARDRILRAAEELFLASGYEATTVRRIAQEADCDPALVAYHFGSKHGLFEEVTTGGLGPAGLLSTALAGPPEHLGFRIVARVVSAWDDPIAGPHLHGLMRMALVEEDATSVVHEYLDRELLGPLVEYLGGRGARSRATAVLAVVAGLIAGRYLLRLEPLASASQQDVMRSYGRIAQVAAHPELLGGKT</sequence>
<reference evidence="4" key="1">
    <citation type="submission" date="2022-05" db="EMBL/GenBank/DDBJ databases">
        <title>Genomic analysis of Brachybacterium sp. CBA3104.</title>
        <authorList>
            <person name="Roh S.W."/>
            <person name="Kim Y.B."/>
            <person name="Kim Y."/>
        </authorList>
    </citation>
    <scope>NUCLEOTIDE SEQUENCE</scope>
    <source>
        <strain evidence="4">CBA3104</strain>
    </source>
</reference>
<gene>
    <name evidence="4" type="ORF">M4486_11510</name>
</gene>
<feature type="domain" description="HTH tetR-type" evidence="3">
    <location>
        <begin position="13"/>
        <end position="73"/>
    </location>
</feature>
<evidence type="ECO:0000256" key="2">
    <source>
        <dbReference type="PROSITE-ProRule" id="PRU00335"/>
    </source>
</evidence>
<protein>
    <submittedName>
        <fullName evidence="4">TetR family transcriptional regulator</fullName>
    </submittedName>
</protein>
<dbReference type="InterPro" id="IPR036271">
    <property type="entry name" value="Tet_transcr_reg_TetR-rel_C_sf"/>
</dbReference>
<dbReference type="PANTHER" id="PTHR30055">
    <property type="entry name" value="HTH-TYPE TRANSCRIPTIONAL REGULATOR RUTR"/>
    <property type="match status" value="1"/>
</dbReference>
<dbReference type="Pfam" id="PF00440">
    <property type="entry name" value="TetR_N"/>
    <property type="match status" value="1"/>
</dbReference>
<evidence type="ECO:0000313" key="5">
    <source>
        <dbReference type="Proteomes" id="UP001055868"/>
    </source>
</evidence>
<dbReference type="PRINTS" id="PR00455">
    <property type="entry name" value="HTHTETR"/>
</dbReference>
<name>A0ABY4N2F8_9MICO</name>
<dbReference type="InterPro" id="IPR050109">
    <property type="entry name" value="HTH-type_TetR-like_transc_reg"/>
</dbReference>
<evidence type="ECO:0000259" key="3">
    <source>
        <dbReference type="PROSITE" id="PS50977"/>
    </source>
</evidence>
<dbReference type="InterPro" id="IPR009057">
    <property type="entry name" value="Homeodomain-like_sf"/>
</dbReference>
<dbReference type="Pfam" id="PF17920">
    <property type="entry name" value="TetR_C_16"/>
    <property type="match status" value="1"/>
</dbReference>
<dbReference type="Gene3D" id="1.10.357.10">
    <property type="entry name" value="Tetracycline Repressor, domain 2"/>
    <property type="match status" value="1"/>
</dbReference>
<dbReference type="RefSeq" id="WP_249477312.1">
    <property type="nucleotide sequence ID" value="NZ_CP097218.1"/>
</dbReference>
<evidence type="ECO:0000313" key="4">
    <source>
        <dbReference type="EMBL" id="UQN28276.1"/>
    </source>
</evidence>
<feature type="DNA-binding region" description="H-T-H motif" evidence="2">
    <location>
        <begin position="36"/>
        <end position="55"/>
    </location>
</feature>
<dbReference type="InterPro" id="IPR001647">
    <property type="entry name" value="HTH_TetR"/>
</dbReference>
<dbReference type="Gene3D" id="1.10.10.60">
    <property type="entry name" value="Homeodomain-like"/>
    <property type="match status" value="1"/>
</dbReference>
<dbReference type="SUPFAM" id="SSF48498">
    <property type="entry name" value="Tetracyclin repressor-like, C-terminal domain"/>
    <property type="match status" value="1"/>
</dbReference>
<organism evidence="4 5">
    <name type="scientific">Brachybacterium kimchii</name>
    <dbReference type="NCBI Taxonomy" id="2942909"/>
    <lineage>
        <taxon>Bacteria</taxon>
        <taxon>Bacillati</taxon>
        <taxon>Actinomycetota</taxon>
        <taxon>Actinomycetes</taxon>
        <taxon>Micrococcales</taxon>
        <taxon>Dermabacteraceae</taxon>
        <taxon>Brachybacterium</taxon>
    </lineage>
</organism>
<accession>A0ABY4N2F8</accession>
<keyword evidence="5" id="KW-1185">Reference proteome</keyword>
<dbReference type="SUPFAM" id="SSF46689">
    <property type="entry name" value="Homeodomain-like"/>
    <property type="match status" value="1"/>
</dbReference>
<dbReference type="InterPro" id="IPR041678">
    <property type="entry name" value="TetR_C_16"/>
</dbReference>
<dbReference type="EMBL" id="CP097218">
    <property type="protein sequence ID" value="UQN28276.1"/>
    <property type="molecule type" value="Genomic_DNA"/>
</dbReference>
<dbReference type="PANTHER" id="PTHR30055:SF235">
    <property type="entry name" value="TRANSCRIPTIONAL REGULATORY PROTEIN"/>
    <property type="match status" value="1"/>
</dbReference>
<dbReference type="PROSITE" id="PS50977">
    <property type="entry name" value="HTH_TETR_2"/>
    <property type="match status" value="1"/>
</dbReference>
<evidence type="ECO:0000256" key="1">
    <source>
        <dbReference type="ARBA" id="ARBA00023125"/>
    </source>
</evidence>
<keyword evidence="1 2" id="KW-0238">DNA-binding</keyword>
<dbReference type="Proteomes" id="UP001055868">
    <property type="component" value="Chromosome"/>
</dbReference>